<feature type="region of interest" description="Disordered" evidence="1">
    <location>
        <begin position="80"/>
        <end position="119"/>
    </location>
</feature>
<name>A0AAW1JH92_POPJA</name>
<evidence type="ECO:0000256" key="1">
    <source>
        <dbReference type="SAM" id="MobiDB-lite"/>
    </source>
</evidence>
<organism evidence="2 3">
    <name type="scientific">Popillia japonica</name>
    <name type="common">Japanese beetle</name>
    <dbReference type="NCBI Taxonomy" id="7064"/>
    <lineage>
        <taxon>Eukaryota</taxon>
        <taxon>Metazoa</taxon>
        <taxon>Ecdysozoa</taxon>
        <taxon>Arthropoda</taxon>
        <taxon>Hexapoda</taxon>
        <taxon>Insecta</taxon>
        <taxon>Pterygota</taxon>
        <taxon>Neoptera</taxon>
        <taxon>Endopterygota</taxon>
        <taxon>Coleoptera</taxon>
        <taxon>Polyphaga</taxon>
        <taxon>Scarabaeiformia</taxon>
        <taxon>Scarabaeidae</taxon>
        <taxon>Rutelinae</taxon>
        <taxon>Popillia</taxon>
    </lineage>
</organism>
<keyword evidence="3" id="KW-1185">Reference proteome</keyword>
<evidence type="ECO:0008006" key="4">
    <source>
        <dbReference type="Google" id="ProtNLM"/>
    </source>
</evidence>
<proteinExistence type="predicted"/>
<evidence type="ECO:0000313" key="3">
    <source>
        <dbReference type="Proteomes" id="UP001458880"/>
    </source>
</evidence>
<dbReference type="Proteomes" id="UP001458880">
    <property type="component" value="Unassembled WGS sequence"/>
</dbReference>
<accession>A0AAW1JH92</accession>
<protein>
    <recommendedName>
        <fullName evidence="4">MADF domain-containing protein</fullName>
    </recommendedName>
</protein>
<dbReference type="EMBL" id="JASPKY010000378">
    <property type="protein sequence ID" value="KAK9702999.1"/>
    <property type="molecule type" value="Genomic_DNA"/>
</dbReference>
<evidence type="ECO:0000313" key="2">
    <source>
        <dbReference type="EMBL" id="KAK9702999.1"/>
    </source>
</evidence>
<dbReference type="AlphaFoldDB" id="A0AAW1JH92"/>
<comment type="caution">
    <text evidence="2">The sequence shown here is derived from an EMBL/GenBank/DDBJ whole genome shotgun (WGS) entry which is preliminary data.</text>
</comment>
<dbReference type="PANTHER" id="PTHR21505:SF8">
    <property type="entry name" value="DPT-YFP REPRESSOR BY OVEREXPRESSION, ISOFORM D-RELATED"/>
    <property type="match status" value="1"/>
</dbReference>
<dbReference type="PANTHER" id="PTHR21505">
    <property type="entry name" value="MADF DOMAIN-CONTAINING PROTEIN-RELATED"/>
    <property type="match status" value="1"/>
</dbReference>
<reference evidence="2 3" key="1">
    <citation type="journal article" date="2024" name="BMC Genomics">
        <title>De novo assembly and annotation of Popillia japonica's genome with initial clues to its potential as an invasive pest.</title>
        <authorList>
            <person name="Cucini C."/>
            <person name="Boschi S."/>
            <person name="Funari R."/>
            <person name="Cardaioli E."/>
            <person name="Iannotti N."/>
            <person name="Marturano G."/>
            <person name="Paoli F."/>
            <person name="Bruttini M."/>
            <person name="Carapelli A."/>
            <person name="Frati F."/>
            <person name="Nardi F."/>
        </authorList>
    </citation>
    <scope>NUCLEOTIDE SEQUENCE [LARGE SCALE GENOMIC DNA]</scope>
    <source>
        <strain evidence="2">DMR45628</strain>
    </source>
</reference>
<gene>
    <name evidence="2" type="ORF">QE152_g29591</name>
</gene>
<sequence>MKQSAYLNLENTMNIPGFGEKEIKLKIKNIRSTYSQELKKIKDSKNSGAGTDTVYIPSIKWFSLLDASLRTLTSILTQSESNLASTSSHTDDTDTEQNGAVVGTFREPTPPPPPPPKKKNIAQLSSMVSQLKEIANTTNSTVEENEFEIFGKNRPALEHVEENEFEIFGKHIGLQLKSLPLLLALEAQEHIQLYLNKIRRQHLQNASELNSITRSPQSSYATESPYSDSSIYYNDTSNYNLEEQTTEYISSSILPTHHSEHAADYQLSSNMFPSGHINNNETQSNVTTISNDLILTAMQNANVDNQK</sequence>